<comment type="similarity">
    <text evidence="2">Belongs to the KHG/KDPG aldolase family.</text>
</comment>
<keyword evidence="5" id="KW-0119">Carbohydrate metabolism</keyword>
<dbReference type="InterPro" id="IPR000887">
    <property type="entry name" value="Aldlse_KDPG_KHG"/>
</dbReference>
<name>E1YHH5_9BACT</name>
<gene>
    <name evidence="6" type="ORF">N47_D29030</name>
</gene>
<dbReference type="CDD" id="cd00452">
    <property type="entry name" value="KDPG_aldolase"/>
    <property type="match status" value="1"/>
</dbReference>
<comment type="subunit">
    <text evidence="3">Homotrimer.</text>
</comment>
<dbReference type="AlphaFoldDB" id="E1YHH5"/>
<dbReference type="SUPFAM" id="SSF51569">
    <property type="entry name" value="Aldolase"/>
    <property type="match status" value="1"/>
</dbReference>
<dbReference type="EMBL" id="FR695874">
    <property type="protein sequence ID" value="CBX30094.1"/>
    <property type="molecule type" value="Genomic_DNA"/>
</dbReference>
<accession>E1YHH5</accession>
<dbReference type="PANTHER" id="PTHR30246:SF1">
    <property type="entry name" value="2-DEHYDRO-3-DEOXY-6-PHOSPHOGALACTONATE ALDOLASE-RELATED"/>
    <property type="match status" value="1"/>
</dbReference>
<reference evidence="6" key="1">
    <citation type="journal article" date="2011" name="Environ. Microbiol.">
        <title>Genomic insights into the metabolic potential of the polycyclic aromatic hydrocarbon degrading sulfate-reducing Deltaproteobacterium N47.</title>
        <authorList>
            <person name="Bergmann F."/>
            <person name="Selesi D."/>
            <person name="Weinmaier T."/>
            <person name="Tischler P."/>
            <person name="Rattei T."/>
            <person name="Meckenstock R.U."/>
        </authorList>
    </citation>
    <scope>NUCLEOTIDE SEQUENCE</scope>
</reference>
<dbReference type="Pfam" id="PF01081">
    <property type="entry name" value="Aldolase"/>
    <property type="match status" value="1"/>
</dbReference>
<evidence type="ECO:0000256" key="5">
    <source>
        <dbReference type="ARBA" id="ARBA00023277"/>
    </source>
</evidence>
<protein>
    <submittedName>
        <fullName evidence="6">Uncharacterized protein</fullName>
    </submittedName>
</protein>
<sequence>MWYQAGGSRNKMAMKLDVPVIGILRGIEASFFKEILHASFGAGLQAIEVTMNTENAAQIISTCRASVPSGKLLGAGTVRNPDEAKKAADAGAMFFVTPNTDISVIEYALSRNIPVIAGAFTPTEVYNAWSAGADMVKVFPCGHFGPQYIKDLLGPFDNIALVAVGGVTISNVGDYFRAGVKAVGVSTSLFGKAALENRNIEDLAKNVKNFVEESAKQL</sequence>
<dbReference type="Gene3D" id="3.20.20.70">
    <property type="entry name" value="Aldolase class I"/>
    <property type="match status" value="1"/>
</dbReference>
<organism evidence="6">
    <name type="scientific">uncultured Desulfobacterium sp</name>
    <dbReference type="NCBI Taxonomy" id="201089"/>
    <lineage>
        <taxon>Bacteria</taxon>
        <taxon>Pseudomonadati</taxon>
        <taxon>Thermodesulfobacteriota</taxon>
        <taxon>Desulfobacteria</taxon>
        <taxon>Desulfobacterales</taxon>
        <taxon>Desulfobacteriaceae</taxon>
        <taxon>Desulfobacterium</taxon>
        <taxon>environmental samples</taxon>
    </lineage>
</organism>
<evidence type="ECO:0000256" key="1">
    <source>
        <dbReference type="ARBA" id="ARBA00004761"/>
    </source>
</evidence>
<keyword evidence="4" id="KW-0456">Lyase</keyword>
<evidence type="ECO:0000313" key="6">
    <source>
        <dbReference type="EMBL" id="CBX30094.1"/>
    </source>
</evidence>
<dbReference type="PANTHER" id="PTHR30246">
    <property type="entry name" value="2-KETO-3-DEOXY-6-PHOSPHOGLUCONATE ALDOLASE"/>
    <property type="match status" value="1"/>
</dbReference>
<dbReference type="InterPro" id="IPR013785">
    <property type="entry name" value="Aldolase_TIM"/>
</dbReference>
<comment type="pathway">
    <text evidence="1">Carbohydrate acid metabolism.</text>
</comment>
<dbReference type="GO" id="GO:0016829">
    <property type="term" value="F:lyase activity"/>
    <property type="evidence" value="ECO:0007669"/>
    <property type="project" value="UniProtKB-KW"/>
</dbReference>
<evidence type="ECO:0000256" key="2">
    <source>
        <dbReference type="ARBA" id="ARBA00006906"/>
    </source>
</evidence>
<evidence type="ECO:0000256" key="4">
    <source>
        <dbReference type="ARBA" id="ARBA00023239"/>
    </source>
</evidence>
<proteinExistence type="inferred from homology"/>
<evidence type="ECO:0000256" key="3">
    <source>
        <dbReference type="ARBA" id="ARBA00011233"/>
    </source>
</evidence>